<accession>A0A1B6E8W7</accession>
<feature type="region of interest" description="Disordered" evidence="1">
    <location>
        <begin position="1"/>
        <end position="57"/>
    </location>
</feature>
<protein>
    <submittedName>
        <fullName evidence="2">Uncharacterized protein</fullName>
    </submittedName>
</protein>
<proteinExistence type="predicted"/>
<evidence type="ECO:0000256" key="1">
    <source>
        <dbReference type="SAM" id="MobiDB-lite"/>
    </source>
</evidence>
<feature type="compositionally biased region" description="Basic residues" evidence="1">
    <location>
        <begin position="238"/>
        <end position="247"/>
    </location>
</feature>
<dbReference type="AlphaFoldDB" id="A0A1B6E8W7"/>
<dbReference type="EMBL" id="GEDC01002920">
    <property type="protein sequence ID" value="JAS34378.1"/>
    <property type="molecule type" value="Transcribed_RNA"/>
</dbReference>
<feature type="non-terminal residue" evidence="2">
    <location>
        <position position="1"/>
    </location>
</feature>
<evidence type="ECO:0000313" key="2">
    <source>
        <dbReference type="EMBL" id="JAS34378.1"/>
    </source>
</evidence>
<name>A0A1B6E8W7_9HEMI</name>
<feature type="region of interest" description="Disordered" evidence="1">
    <location>
        <begin position="235"/>
        <end position="260"/>
    </location>
</feature>
<reference evidence="2" key="1">
    <citation type="submission" date="2015-12" db="EMBL/GenBank/DDBJ databases">
        <title>De novo transcriptome assembly of four potential Pierce s Disease insect vectors from Arizona vineyards.</title>
        <authorList>
            <person name="Tassone E.E."/>
        </authorList>
    </citation>
    <scope>NUCLEOTIDE SEQUENCE</scope>
</reference>
<sequence>KTSTTPKPTTKKLATVKSTTKMPTTIKTTTNIATTKKPITTTNKPPSPTTKTPTTKPTNIANFEIVTPTKQTFQTTKAPKVELTTRSDSRIADDFALLNTLIQLQNQQSGNSIAPPYSMQEPSVDEDDLANRIIQLAIERAQTTSTDSSLDLQQLASVPPSVEIDALSESAVSTPKGKISLWVVPDQTTSTKSPELTPQEEQVLNALLASQSGSTPTSIRDQILLAELLGGAQMTTKLPRKKKKKPKPSTTPRPPPISGLAALISGLGSGNTQGQGLGLFGSQGVRGSTGDGDTASFEDEQMRNPGILVNAAINITKAVSQFMGIVLQGAAQSFQTFLQTRTRALADYLTTGSNGG</sequence>
<gene>
    <name evidence="2" type="ORF">g.21418</name>
</gene>
<organism evidence="2">
    <name type="scientific">Clastoptera arizonana</name>
    <name type="common">Arizona spittle bug</name>
    <dbReference type="NCBI Taxonomy" id="38151"/>
    <lineage>
        <taxon>Eukaryota</taxon>
        <taxon>Metazoa</taxon>
        <taxon>Ecdysozoa</taxon>
        <taxon>Arthropoda</taxon>
        <taxon>Hexapoda</taxon>
        <taxon>Insecta</taxon>
        <taxon>Pterygota</taxon>
        <taxon>Neoptera</taxon>
        <taxon>Paraneoptera</taxon>
        <taxon>Hemiptera</taxon>
        <taxon>Auchenorrhyncha</taxon>
        <taxon>Cercopoidea</taxon>
        <taxon>Clastopteridae</taxon>
        <taxon>Clastoptera</taxon>
    </lineage>
</organism>